<evidence type="ECO:0000313" key="4">
    <source>
        <dbReference type="EMBL" id="PLS26405.1"/>
    </source>
</evidence>
<name>A0A2N5IWS0_9BIFI</name>
<feature type="domain" description="Flavodoxin-like fold" evidence="3">
    <location>
        <begin position="9"/>
        <end position="193"/>
    </location>
</feature>
<dbReference type="Pfam" id="PF02525">
    <property type="entry name" value="Flavodoxin_2"/>
    <property type="match status" value="1"/>
</dbReference>
<evidence type="ECO:0000259" key="3">
    <source>
        <dbReference type="Pfam" id="PF02525"/>
    </source>
</evidence>
<dbReference type="InterPro" id="IPR051545">
    <property type="entry name" value="NAD(P)H_dehydrogenase_qn"/>
</dbReference>
<dbReference type="GO" id="GO:0003955">
    <property type="term" value="F:NAD(P)H dehydrogenase (quinone) activity"/>
    <property type="evidence" value="ECO:0007669"/>
    <property type="project" value="TreeGrafter"/>
</dbReference>
<dbReference type="SUPFAM" id="SSF52218">
    <property type="entry name" value="Flavoproteins"/>
    <property type="match status" value="1"/>
</dbReference>
<evidence type="ECO:0000256" key="1">
    <source>
        <dbReference type="ARBA" id="ARBA00006252"/>
    </source>
</evidence>
<gene>
    <name evidence="4" type="ORF">Uis4E_1980</name>
</gene>
<dbReference type="InterPro" id="IPR029039">
    <property type="entry name" value="Flavoprotein-like_sf"/>
</dbReference>
<organism evidence="4 5">
    <name type="scientific">Bifidobacterium parmae</name>
    <dbReference type="NCBI Taxonomy" id="361854"/>
    <lineage>
        <taxon>Bacteria</taxon>
        <taxon>Bacillati</taxon>
        <taxon>Actinomycetota</taxon>
        <taxon>Actinomycetes</taxon>
        <taxon>Bifidobacteriales</taxon>
        <taxon>Bifidobacteriaceae</taxon>
        <taxon>Bifidobacterium</taxon>
    </lineage>
</organism>
<dbReference type="RefSeq" id="WP_101623033.1">
    <property type="nucleotide sequence ID" value="NZ_NMWT01000028.1"/>
</dbReference>
<protein>
    <submittedName>
        <fullName evidence="4">NAD(P)H oxidoreductase</fullName>
    </submittedName>
</protein>
<proteinExistence type="inferred from homology"/>
<dbReference type="Gene3D" id="3.40.50.360">
    <property type="match status" value="1"/>
</dbReference>
<dbReference type="EMBL" id="NMWT01000028">
    <property type="protein sequence ID" value="PLS26405.1"/>
    <property type="molecule type" value="Genomic_DNA"/>
</dbReference>
<comment type="similarity">
    <text evidence="1">Belongs to the NAD(P)H dehydrogenase (quinone) family.</text>
</comment>
<dbReference type="PANTHER" id="PTHR10204">
    <property type="entry name" value="NAD P H OXIDOREDUCTASE-RELATED"/>
    <property type="match status" value="1"/>
</dbReference>
<accession>A0A2N5IWS0</accession>
<comment type="caution">
    <text evidence="4">The sequence shown here is derived from an EMBL/GenBank/DDBJ whole genome shotgun (WGS) entry which is preliminary data.</text>
</comment>
<dbReference type="InterPro" id="IPR003680">
    <property type="entry name" value="Flavodoxin_fold"/>
</dbReference>
<dbReference type="Proteomes" id="UP000235034">
    <property type="component" value="Unassembled WGS sequence"/>
</dbReference>
<keyword evidence="5" id="KW-1185">Reference proteome</keyword>
<evidence type="ECO:0000256" key="2">
    <source>
        <dbReference type="ARBA" id="ARBA00023002"/>
    </source>
</evidence>
<sequence length="204" mass="22208">MNTTTTRTALIITANPEHHSLTNAAGNAFAEGFHAHGGETRILDLYDAGFNPVYTSADRAHYLGKADMPEDVAAIQTRLAQADVITLVFPIYWYTMPAMIKGLFDRVICRGFAYNADGTPGALAGKTVRVIMLTGGPESWYESDGIGEALDNQIRRQTFMKYCGVKDVEIVYVDNLSMGDDDPAKREAAARQLDGIRELGASLA</sequence>
<reference evidence="4 5" key="1">
    <citation type="submission" date="2017-07" db="EMBL/GenBank/DDBJ databases">
        <title>Bifidobacterium novel species.</title>
        <authorList>
            <person name="Lugli G.A."/>
            <person name="Milani C."/>
            <person name="Duranti S."/>
            <person name="Mangifesta M."/>
        </authorList>
    </citation>
    <scope>NUCLEOTIDE SEQUENCE [LARGE SCALE GENOMIC DNA]</scope>
    <source>
        <strain evidence="4 5">77</strain>
    </source>
</reference>
<dbReference type="OrthoDB" id="9798454at2"/>
<dbReference type="PANTHER" id="PTHR10204:SF34">
    <property type="entry name" value="NAD(P)H DEHYDROGENASE [QUINONE] 1 ISOFORM 1"/>
    <property type="match status" value="1"/>
</dbReference>
<dbReference type="GO" id="GO:0005829">
    <property type="term" value="C:cytosol"/>
    <property type="evidence" value="ECO:0007669"/>
    <property type="project" value="TreeGrafter"/>
</dbReference>
<keyword evidence="2" id="KW-0560">Oxidoreductase</keyword>
<dbReference type="AlphaFoldDB" id="A0A2N5IWS0"/>
<evidence type="ECO:0000313" key="5">
    <source>
        <dbReference type="Proteomes" id="UP000235034"/>
    </source>
</evidence>